<dbReference type="Proteomes" id="UP000717696">
    <property type="component" value="Unassembled WGS sequence"/>
</dbReference>
<dbReference type="EMBL" id="JAGMUU010000005">
    <property type="protein sequence ID" value="KAH7152247.1"/>
    <property type="molecule type" value="Genomic_DNA"/>
</dbReference>
<reference evidence="1" key="1">
    <citation type="journal article" date="2021" name="Nat. Commun.">
        <title>Genetic determinants of endophytism in the Arabidopsis root mycobiome.</title>
        <authorList>
            <person name="Mesny F."/>
            <person name="Miyauchi S."/>
            <person name="Thiergart T."/>
            <person name="Pickel B."/>
            <person name="Atanasova L."/>
            <person name="Karlsson M."/>
            <person name="Huettel B."/>
            <person name="Barry K.W."/>
            <person name="Haridas S."/>
            <person name="Chen C."/>
            <person name="Bauer D."/>
            <person name="Andreopoulos W."/>
            <person name="Pangilinan J."/>
            <person name="LaButti K."/>
            <person name="Riley R."/>
            <person name="Lipzen A."/>
            <person name="Clum A."/>
            <person name="Drula E."/>
            <person name="Henrissat B."/>
            <person name="Kohler A."/>
            <person name="Grigoriev I.V."/>
            <person name="Martin F.M."/>
            <person name="Hacquard S."/>
        </authorList>
    </citation>
    <scope>NUCLEOTIDE SEQUENCE</scope>
    <source>
        <strain evidence="1">MPI-CAGE-AT-0021</strain>
    </source>
</reference>
<protein>
    <submittedName>
        <fullName evidence="1">Uncharacterized protein</fullName>
    </submittedName>
</protein>
<dbReference type="AlphaFoldDB" id="A0A9P9J5V0"/>
<sequence>MQLRRIANSLYRLTLLHTAMYVLIFARQMVCLWRGVAGACKPRTNCLHAPVVQSARAPQCHTAVQYMKPKHNKRNRVSIMFSSKDRGPLSCLGILHGLVIDLQGFLDLDPDTTAVEMSPPITYAGDYRTMTYTPRCAN</sequence>
<proteinExistence type="predicted"/>
<evidence type="ECO:0000313" key="2">
    <source>
        <dbReference type="Proteomes" id="UP000717696"/>
    </source>
</evidence>
<keyword evidence="2" id="KW-1185">Reference proteome</keyword>
<gene>
    <name evidence="1" type="ORF">B0J13DRAFT_258485</name>
</gene>
<name>A0A9P9J5V0_9HYPO</name>
<evidence type="ECO:0000313" key="1">
    <source>
        <dbReference type="EMBL" id="KAH7152247.1"/>
    </source>
</evidence>
<comment type="caution">
    <text evidence="1">The sequence shown here is derived from an EMBL/GenBank/DDBJ whole genome shotgun (WGS) entry which is preliminary data.</text>
</comment>
<accession>A0A9P9J5V0</accession>
<organism evidence="1 2">
    <name type="scientific">Dactylonectria estremocensis</name>
    <dbReference type="NCBI Taxonomy" id="1079267"/>
    <lineage>
        <taxon>Eukaryota</taxon>
        <taxon>Fungi</taxon>
        <taxon>Dikarya</taxon>
        <taxon>Ascomycota</taxon>
        <taxon>Pezizomycotina</taxon>
        <taxon>Sordariomycetes</taxon>
        <taxon>Hypocreomycetidae</taxon>
        <taxon>Hypocreales</taxon>
        <taxon>Nectriaceae</taxon>
        <taxon>Dactylonectria</taxon>
    </lineage>
</organism>